<evidence type="ECO:0000313" key="4">
    <source>
        <dbReference type="EMBL" id="AYA49893.1"/>
    </source>
</evidence>
<organism evidence="4">
    <name type="scientific">Leptinotarsa decemlineata</name>
    <name type="common">Colorado potato beetle</name>
    <name type="synonym">Doryphora decemlineata</name>
    <dbReference type="NCBI Taxonomy" id="7539"/>
    <lineage>
        <taxon>Eukaryota</taxon>
        <taxon>Metazoa</taxon>
        <taxon>Ecdysozoa</taxon>
        <taxon>Arthropoda</taxon>
        <taxon>Hexapoda</taxon>
        <taxon>Insecta</taxon>
        <taxon>Pterygota</taxon>
        <taxon>Neoptera</taxon>
        <taxon>Endopterygota</taxon>
        <taxon>Coleoptera</taxon>
        <taxon>Polyphaga</taxon>
        <taxon>Cucujiformia</taxon>
        <taxon>Chrysomeloidea</taxon>
        <taxon>Chrysomelidae</taxon>
        <taxon>Chrysomelinae</taxon>
        <taxon>Doryphorini</taxon>
        <taxon>Leptinotarsa</taxon>
    </lineage>
</organism>
<dbReference type="InterPro" id="IPR050468">
    <property type="entry name" value="Cuticle_Struct_Prot"/>
</dbReference>
<reference evidence="4" key="1">
    <citation type="submission" date="2017-11" db="EMBL/GenBank/DDBJ databases">
        <authorList>
            <person name="Wang Y.-W."/>
            <person name="Wan P.-J."/>
            <person name="Li G.-Q."/>
        </authorList>
    </citation>
    <scope>NUCLEOTIDE SEQUENCE</scope>
</reference>
<feature type="compositionally biased region" description="Basic and acidic residues" evidence="3">
    <location>
        <begin position="83"/>
        <end position="100"/>
    </location>
</feature>
<dbReference type="InterPro" id="IPR000618">
    <property type="entry name" value="Insect_cuticle"/>
</dbReference>
<evidence type="ECO:0000256" key="3">
    <source>
        <dbReference type="SAM" id="MobiDB-lite"/>
    </source>
</evidence>
<sequence length="133" mass="14508">MRNAAQLTGKEPIPIISQDREVNIDGSYRSSYETGNGIFAQEQGVLKNAGVKDAETENVQGGFRYTAPDGSPIQVTYTADENGFHAHGDHLPVPPIDDKTPPPIPVAILRSLEYNAAHPEEDEERPAPAARRF</sequence>
<dbReference type="GO" id="GO:0008010">
    <property type="term" value="F:structural constituent of chitin-based larval cuticle"/>
    <property type="evidence" value="ECO:0007669"/>
    <property type="project" value="TreeGrafter"/>
</dbReference>
<dbReference type="OrthoDB" id="6379191at2759"/>
<evidence type="ECO:0000256" key="1">
    <source>
        <dbReference type="ARBA" id="ARBA00022460"/>
    </source>
</evidence>
<keyword evidence="1 2" id="KW-0193">Cuticle</keyword>
<name>A0A3Q8HPX7_LEPDE</name>
<protein>
    <submittedName>
        <fullName evidence="4">Cuticular protein 32</fullName>
    </submittedName>
</protein>
<dbReference type="PANTHER" id="PTHR10380">
    <property type="entry name" value="CUTICLE PROTEIN"/>
    <property type="match status" value="1"/>
</dbReference>
<dbReference type="InterPro" id="IPR031311">
    <property type="entry name" value="CHIT_BIND_RR_consensus"/>
</dbReference>
<dbReference type="GO" id="GO:0062129">
    <property type="term" value="C:chitin-based extracellular matrix"/>
    <property type="evidence" value="ECO:0007669"/>
    <property type="project" value="TreeGrafter"/>
</dbReference>
<dbReference type="AlphaFoldDB" id="A0A3Q8HPX7"/>
<proteinExistence type="evidence at transcript level"/>
<dbReference type="EMBL" id="MG601568">
    <property type="protein sequence ID" value="AYA49893.1"/>
    <property type="molecule type" value="mRNA"/>
</dbReference>
<evidence type="ECO:0000256" key="2">
    <source>
        <dbReference type="PROSITE-ProRule" id="PRU00497"/>
    </source>
</evidence>
<dbReference type="PANTHER" id="PTHR10380:SF241">
    <property type="entry name" value="CUTICULAR PROTEIN 47EG-RELATED"/>
    <property type="match status" value="1"/>
</dbReference>
<dbReference type="Pfam" id="PF00379">
    <property type="entry name" value="Chitin_bind_4"/>
    <property type="match status" value="1"/>
</dbReference>
<dbReference type="PRINTS" id="PR00947">
    <property type="entry name" value="CUTICLE"/>
</dbReference>
<accession>A0A3Q8HPX7</accession>
<dbReference type="PROSITE" id="PS51155">
    <property type="entry name" value="CHIT_BIND_RR_2"/>
    <property type="match status" value="1"/>
</dbReference>
<dbReference type="PROSITE" id="PS00233">
    <property type="entry name" value="CHIT_BIND_RR_1"/>
    <property type="match status" value="1"/>
</dbReference>
<feature type="region of interest" description="Disordered" evidence="3">
    <location>
        <begin position="83"/>
        <end position="103"/>
    </location>
</feature>